<dbReference type="PANTHER" id="PTHR43196">
    <property type="entry name" value="SULFATE ADENYLYLTRANSFERASE SUBUNIT 2"/>
    <property type="match status" value="1"/>
</dbReference>
<feature type="domain" description="Phosphoadenosine phosphosulphate reductase" evidence="1">
    <location>
        <begin position="30"/>
        <end position="214"/>
    </location>
</feature>
<dbReference type="GO" id="GO:0003824">
    <property type="term" value="F:catalytic activity"/>
    <property type="evidence" value="ECO:0007669"/>
    <property type="project" value="InterPro"/>
</dbReference>
<dbReference type="InterPro" id="IPR002500">
    <property type="entry name" value="PAPS_reduct_dom"/>
</dbReference>
<dbReference type="SUPFAM" id="SSF52402">
    <property type="entry name" value="Adenine nucleotide alpha hydrolases-like"/>
    <property type="match status" value="1"/>
</dbReference>
<name>A0A921KYM7_9BACT</name>
<evidence type="ECO:0000313" key="2">
    <source>
        <dbReference type="EMBL" id="HJF70864.1"/>
    </source>
</evidence>
<protein>
    <submittedName>
        <fullName evidence="2">Phosphoadenosine phosphosulfate reductase family protein</fullName>
    </submittedName>
</protein>
<reference evidence="2" key="1">
    <citation type="journal article" date="2021" name="PeerJ">
        <title>Extensive microbial diversity within the chicken gut microbiome revealed by metagenomics and culture.</title>
        <authorList>
            <person name="Gilroy R."/>
            <person name="Ravi A."/>
            <person name="Getino M."/>
            <person name="Pursley I."/>
            <person name="Horton D.L."/>
            <person name="Alikhan N.F."/>
            <person name="Baker D."/>
            <person name="Gharbi K."/>
            <person name="Hall N."/>
            <person name="Watson M."/>
            <person name="Adriaenssens E.M."/>
            <person name="Foster-Nyarko E."/>
            <person name="Jarju S."/>
            <person name="Secka A."/>
            <person name="Antonio M."/>
            <person name="Oren A."/>
            <person name="Chaudhuri R.R."/>
            <person name="La Ragione R."/>
            <person name="Hildebrand F."/>
            <person name="Pallen M.J."/>
        </authorList>
    </citation>
    <scope>NUCLEOTIDE SEQUENCE</scope>
    <source>
        <strain evidence="2">6966</strain>
    </source>
</reference>
<dbReference type="InterPro" id="IPR014729">
    <property type="entry name" value="Rossmann-like_a/b/a_fold"/>
</dbReference>
<reference evidence="2" key="2">
    <citation type="submission" date="2021-09" db="EMBL/GenBank/DDBJ databases">
        <authorList>
            <person name="Gilroy R."/>
        </authorList>
    </citation>
    <scope>NUCLEOTIDE SEQUENCE</scope>
    <source>
        <strain evidence="2">6966</strain>
    </source>
</reference>
<gene>
    <name evidence="2" type="ORF">K8V05_08945</name>
</gene>
<sequence>MNLFADEIEQQAIKRIQKFEKIAKAMNFEIILGFSGGKDSQVVYDLCKRSGITFKACFNHCFESQTTLKFIKEKYPEVEWRRSVKTGFIENIWVNHNGIFPTVHMAYCCADYKHNQKSVEKCSIVGVRRAESARRKARTLFEIKNKTLLKKNKHLIDNYFEERCQSVGINAIIQLKPIIDWSDNDVWDYIKKYKLPINPEYNMRNRIGCIVCPKASFTSNYIFLIKYPKLISAFIQARENSKFKINWIITGEDRDYSDDKCYYICRWLNHSFMPFTKKQEELYRKVREKYNTTRDNLDKNSDI</sequence>
<evidence type="ECO:0000313" key="3">
    <source>
        <dbReference type="Proteomes" id="UP000742098"/>
    </source>
</evidence>
<dbReference type="AlphaFoldDB" id="A0A921KYM7"/>
<proteinExistence type="predicted"/>
<dbReference type="Pfam" id="PF01507">
    <property type="entry name" value="PAPS_reduct"/>
    <property type="match status" value="1"/>
</dbReference>
<evidence type="ECO:0000259" key="1">
    <source>
        <dbReference type="Pfam" id="PF01507"/>
    </source>
</evidence>
<accession>A0A921KYM7</accession>
<dbReference type="EMBL" id="DYVS01000149">
    <property type="protein sequence ID" value="HJF70864.1"/>
    <property type="molecule type" value="Genomic_DNA"/>
</dbReference>
<dbReference type="Proteomes" id="UP000742098">
    <property type="component" value="Unassembled WGS sequence"/>
</dbReference>
<dbReference type="InterPro" id="IPR050128">
    <property type="entry name" value="Sulfate_adenylyltrnsfr_sub2"/>
</dbReference>
<dbReference type="Gene3D" id="3.40.50.620">
    <property type="entry name" value="HUPs"/>
    <property type="match status" value="1"/>
</dbReference>
<dbReference type="PANTHER" id="PTHR43196:SF2">
    <property type="entry name" value="PHOSPHOADENOSINE PHOSPHOSULFATE REDUCTASE"/>
    <property type="match status" value="1"/>
</dbReference>
<organism evidence="2 3">
    <name type="scientific">Butyricimonas virosa</name>
    <dbReference type="NCBI Taxonomy" id="544645"/>
    <lineage>
        <taxon>Bacteria</taxon>
        <taxon>Pseudomonadati</taxon>
        <taxon>Bacteroidota</taxon>
        <taxon>Bacteroidia</taxon>
        <taxon>Bacteroidales</taxon>
        <taxon>Odoribacteraceae</taxon>
        <taxon>Butyricimonas</taxon>
    </lineage>
</organism>
<comment type="caution">
    <text evidence="2">The sequence shown here is derived from an EMBL/GenBank/DDBJ whole genome shotgun (WGS) entry which is preliminary data.</text>
</comment>